<protein>
    <submittedName>
        <fullName evidence="2">Uncharacterized protein</fullName>
    </submittedName>
</protein>
<evidence type="ECO:0000313" key="2">
    <source>
        <dbReference type="EMBL" id="KAG0730086.1"/>
    </source>
</evidence>
<accession>A0A8J4YWU3</accession>
<proteinExistence type="predicted"/>
<sequence>MRLHSSQRKGPVLPADLLCCWETSPAFFRFSRHVPCCQREEGQGEVGVNESPRAEAEAKVCLELDRSVVLSGSYSAGSSSDSSASSGNSPTRPLRRAHEGNVFNDGDDERPSTSAHTPKRMRASVRKSVLNSELAAALDRTKVSNRNAVNVLSAAARNLGHDPAELC</sequence>
<feature type="region of interest" description="Disordered" evidence="1">
    <location>
        <begin position="72"/>
        <end position="124"/>
    </location>
</feature>
<dbReference type="Proteomes" id="UP000770661">
    <property type="component" value="Unassembled WGS sequence"/>
</dbReference>
<dbReference type="EMBL" id="JACEEZ010000537">
    <property type="protein sequence ID" value="KAG0730086.1"/>
    <property type="molecule type" value="Genomic_DNA"/>
</dbReference>
<dbReference type="AlphaFoldDB" id="A0A8J4YWU3"/>
<reference evidence="2" key="1">
    <citation type="submission" date="2020-07" db="EMBL/GenBank/DDBJ databases">
        <title>The High-quality genome of the commercially important snow crab, Chionoecetes opilio.</title>
        <authorList>
            <person name="Jeong J.-H."/>
            <person name="Ryu S."/>
        </authorList>
    </citation>
    <scope>NUCLEOTIDE SEQUENCE</scope>
    <source>
        <strain evidence="2">MADBK_172401_WGS</strain>
        <tissue evidence="2">Digestive gland</tissue>
    </source>
</reference>
<gene>
    <name evidence="2" type="ORF">GWK47_003356</name>
</gene>
<name>A0A8J4YWU3_CHIOP</name>
<evidence type="ECO:0000256" key="1">
    <source>
        <dbReference type="SAM" id="MobiDB-lite"/>
    </source>
</evidence>
<evidence type="ECO:0000313" key="3">
    <source>
        <dbReference type="Proteomes" id="UP000770661"/>
    </source>
</evidence>
<dbReference type="OrthoDB" id="6621836at2759"/>
<organism evidence="2 3">
    <name type="scientific">Chionoecetes opilio</name>
    <name type="common">Atlantic snow crab</name>
    <name type="synonym">Cancer opilio</name>
    <dbReference type="NCBI Taxonomy" id="41210"/>
    <lineage>
        <taxon>Eukaryota</taxon>
        <taxon>Metazoa</taxon>
        <taxon>Ecdysozoa</taxon>
        <taxon>Arthropoda</taxon>
        <taxon>Crustacea</taxon>
        <taxon>Multicrustacea</taxon>
        <taxon>Malacostraca</taxon>
        <taxon>Eumalacostraca</taxon>
        <taxon>Eucarida</taxon>
        <taxon>Decapoda</taxon>
        <taxon>Pleocyemata</taxon>
        <taxon>Brachyura</taxon>
        <taxon>Eubrachyura</taxon>
        <taxon>Majoidea</taxon>
        <taxon>Majidae</taxon>
        <taxon>Chionoecetes</taxon>
    </lineage>
</organism>
<feature type="compositionally biased region" description="Low complexity" evidence="1">
    <location>
        <begin position="72"/>
        <end position="89"/>
    </location>
</feature>
<comment type="caution">
    <text evidence="2">The sequence shown here is derived from an EMBL/GenBank/DDBJ whole genome shotgun (WGS) entry which is preliminary data.</text>
</comment>
<keyword evidence="3" id="KW-1185">Reference proteome</keyword>